<evidence type="ECO:0000313" key="3">
    <source>
        <dbReference type="Proteomes" id="UP000809349"/>
    </source>
</evidence>
<organism evidence="2 3">
    <name type="scientific">Massilia soli</name>
    <dbReference type="NCBI Taxonomy" id="2792854"/>
    <lineage>
        <taxon>Bacteria</taxon>
        <taxon>Pseudomonadati</taxon>
        <taxon>Pseudomonadota</taxon>
        <taxon>Betaproteobacteria</taxon>
        <taxon>Burkholderiales</taxon>
        <taxon>Oxalobacteraceae</taxon>
        <taxon>Telluria group</taxon>
        <taxon>Massilia</taxon>
    </lineage>
</organism>
<comment type="caution">
    <text evidence="2">The sequence shown here is derived from an EMBL/GenBank/DDBJ whole genome shotgun (WGS) entry which is preliminary data.</text>
</comment>
<accession>A0ABS7SPM5</accession>
<dbReference type="Gene3D" id="1.10.10.1320">
    <property type="entry name" value="Anti-sigma factor, zinc-finger domain"/>
    <property type="match status" value="1"/>
</dbReference>
<keyword evidence="1" id="KW-0812">Transmembrane</keyword>
<dbReference type="RefSeq" id="WP_223468117.1">
    <property type="nucleotide sequence ID" value="NZ_JAFBIL020000004.1"/>
</dbReference>
<feature type="transmembrane region" description="Helical" evidence="1">
    <location>
        <begin position="98"/>
        <end position="119"/>
    </location>
</feature>
<keyword evidence="1" id="KW-1133">Transmembrane helix</keyword>
<evidence type="ECO:0000256" key="1">
    <source>
        <dbReference type="SAM" id="Phobius"/>
    </source>
</evidence>
<keyword evidence="3" id="KW-1185">Reference proteome</keyword>
<dbReference type="Proteomes" id="UP000809349">
    <property type="component" value="Unassembled WGS sequence"/>
</dbReference>
<dbReference type="InterPro" id="IPR041916">
    <property type="entry name" value="Anti_sigma_zinc_sf"/>
</dbReference>
<proteinExistence type="predicted"/>
<name>A0ABS7SPM5_9BURK</name>
<sequence>MKFSDETLMAYADGELDPATRGAVERAIRADPTLAAKVRQHSAMRDNVFAAFAPIASEPVPPRLASAARSGKVIQLKTARAPRIEPDQDKRRWLWAEWGGIAAALMVGVLAGGAAVLGLQEQPPLVAGAGGALQARGGLADALSTQLAGAGAPGAAVKIGVSFEAKDGGYCRSFMMGAAAGLACRNGAEWAVPVMAQAPAGPGGDYRQASSAMPPLVLDAIDQRMSGQTLDAAAEAAARDRGWKR</sequence>
<keyword evidence="1" id="KW-0472">Membrane</keyword>
<gene>
    <name evidence="2" type="ORF">I4X03_010130</name>
</gene>
<reference evidence="2 3" key="1">
    <citation type="submission" date="2021-01" db="EMBL/GenBank/DDBJ databases">
        <authorList>
            <person name="Ruan W."/>
            <person name="Khan S.A."/>
            <person name="Jeon C.O."/>
        </authorList>
    </citation>
    <scope>NUCLEOTIDE SEQUENCE [LARGE SCALE GENOMIC DNA]</scope>
    <source>
        <strain evidence="2 3">R798</strain>
    </source>
</reference>
<dbReference type="EMBL" id="JAFBIL020000004">
    <property type="protein sequence ID" value="MBZ2207617.1"/>
    <property type="molecule type" value="Genomic_DNA"/>
</dbReference>
<evidence type="ECO:0008006" key="4">
    <source>
        <dbReference type="Google" id="ProtNLM"/>
    </source>
</evidence>
<protein>
    <recommendedName>
        <fullName evidence="4">Anti-sigma factor</fullName>
    </recommendedName>
</protein>
<evidence type="ECO:0000313" key="2">
    <source>
        <dbReference type="EMBL" id="MBZ2207617.1"/>
    </source>
</evidence>
<reference evidence="2 3" key="2">
    <citation type="submission" date="2021-08" db="EMBL/GenBank/DDBJ databases">
        <title>Massilia sp. R798.</title>
        <authorList>
            <person name="Baek J.H."/>
            <person name="Jung H.S."/>
            <person name="Kim K.R."/>
            <person name="Jeon C.O."/>
        </authorList>
    </citation>
    <scope>NUCLEOTIDE SEQUENCE [LARGE SCALE GENOMIC DNA]</scope>
    <source>
        <strain evidence="2 3">R798</strain>
    </source>
</reference>